<comment type="function">
    <text evidence="7">Plays a role in the regulation of phosphate uptake.</text>
</comment>
<name>A0A9D5K8M7_UNCW3</name>
<gene>
    <name evidence="9" type="primary">phoU</name>
    <name evidence="9" type="ORF">GF359_02860</name>
</gene>
<comment type="caution">
    <text evidence="9">The sequence shown here is derived from an EMBL/GenBank/DDBJ whole genome shotgun (WGS) entry which is preliminary data.</text>
</comment>
<evidence type="ECO:0000256" key="1">
    <source>
        <dbReference type="ARBA" id="ARBA00004496"/>
    </source>
</evidence>
<evidence type="ECO:0000313" key="10">
    <source>
        <dbReference type="Proteomes" id="UP000630660"/>
    </source>
</evidence>
<feature type="domain" description="PhoU" evidence="8">
    <location>
        <begin position="120"/>
        <end position="204"/>
    </location>
</feature>
<reference evidence="9" key="1">
    <citation type="submission" date="2019-11" db="EMBL/GenBank/DDBJ databases">
        <title>Microbial mats filling the niche in hypersaline microbial mats.</title>
        <authorList>
            <person name="Wong H.L."/>
            <person name="Macleod F.I."/>
            <person name="White R.A. III"/>
            <person name="Burns B.P."/>
        </authorList>
    </citation>
    <scope>NUCLEOTIDE SEQUENCE</scope>
    <source>
        <strain evidence="9">Bin_327</strain>
    </source>
</reference>
<dbReference type="GO" id="GO:0006817">
    <property type="term" value="P:phosphate ion transport"/>
    <property type="evidence" value="ECO:0007669"/>
    <property type="project" value="UniProtKB-KW"/>
</dbReference>
<evidence type="ECO:0000256" key="6">
    <source>
        <dbReference type="ARBA" id="ARBA00022592"/>
    </source>
</evidence>
<dbReference type="PIRSF" id="PIRSF003107">
    <property type="entry name" value="PhoU"/>
    <property type="match status" value="1"/>
</dbReference>
<dbReference type="SUPFAM" id="SSF109755">
    <property type="entry name" value="PhoU-like"/>
    <property type="match status" value="1"/>
</dbReference>
<dbReference type="Proteomes" id="UP000630660">
    <property type="component" value="Unassembled WGS sequence"/>
</dbReference>
<keyword evidence="5 7" id="KW-0963">Cytoplasm</keyword>
<evidence type="ECO:0000256" key="2">
    <source>
        <dbReference type="ARBA" id="ARBA00008107"/>
    </source>
</evidence>
<dbReference type="Gene3D" id="1.20.58.220">
    <property type="entry name" value="Phosphate transport system protein phou homolog 2, domain 2"/>
    <property type="match status" value="1"/>
</dbReference>
<dbReference type="AlphaFoldDB" id="A0A9D5K8M7"/>
<dbReference type="GO" id="GO:0005737">
    <property type="term" value="C:cytoplasm"/>
    <property type="evidence" value="ECO:0007669"/>
    <property type="project" value="UniProtKB-SubCell"/>
</dbReference>
<comment type="subcellular location">
    <subcellularLocation>
        <location evidence="1 7">Cytoplasm</location>
    </subcellularLocation>
</comment>
<organism evidence="9 10">
    <name type="scientific">candidate division WOR-3 bacterium</name>
    <dbReference type="NCBI Taxonomy" id="2052148"/>
    <lineage>
        <taxon>Bacteria</taxon>
        <taxon>Bacteria division WOR-3</taxon>
    </lineage>
</organism>
<comment type="similarity">
    <text evidence="2 7">Belongs to the PhoU family.</text>
</comment>
<evidence type="ECO:0000259" key="8">
    <source>
        <dbReference type="Pfam" id="PF01895"/>
    </source>
</evidence>
<comment type="subunit">
    <text evidence="3 7">Homodimer.</text>
</comment>
<dbReference type="InterPro" id="IPR028366">
    <property type="entry name" value="PhoU"/>
</dbReference>
<keyword evidence="6 7" id="KW-0592">Phosphate transport</keyword>
<evidence type="ECO:0000256" key="3">
    <source>
        <dbReference type="ARBA" id="ARBA00011738"/>
    </source>
</evidence>
<dbReference type="PANTHER" id="PTHR42930:SF3">
    <property type="entry name" value="PHOSPHATE-SPECIFIC TRANSPORT SYSTEM ACCESSORY PROTEIN PHOU"/>
    <property type="match status" value="1"/>
</dbReference>
<protein>
    <recommendedName>
        <fullName evidence="7">Phosphate-specific transport system accessory protein PhoU</fullName>
    </recommendedName>
</protein>
<evidence type="ECO:0000256" key="4">
    <source>
        <dbReference type="ARBA" id="ARBA00022448"/>
    </source>
</evidence>
<evidence type="ECO:0000256" key="5">
    <source>
        <dbReference type="ARBA" id="ARBA00022490"/>
    </source>
</evidence>
<feature type="domain" description="PhoU" evidence="8">
    <location>
        <begin position="16"/>
        <end position="103"/>
    </location>
</feature>
<dbReference type="NCBIfam" id="TIGR02135">
    <property type="entry name" value="phoU_full"/>
    <property type="match status" value="1"/>
</dbReference>
<sequence length="230" mass="26398">MTRHLQREVSRLKKQVRKLGKVVQENLDDAIKSVRDRDPKLAEEVIQKDQEIDQMEVDTEEECLKLLALYQPVAVDLRFIIAALKMNNDLERIGDLALNIAKQAKQIASGRKLNPPFDVDEMTTKVQSMVAESMASMVNMDATQARRVMLEDEPIDRMHREMYEKVEKLLGKRPKYADIYIRYLSVSRYLERIADHATNIAEDVIYLVEGEITRHGGGDLNEEGENGAEK</sequence>
<evidence type="ECO:0000313" key="9">
    <source>
        <dbReference type="EMBL" id="MBD3364134.1"/>
    </source>
</evidence>
<dbReference type="Pfam" id="PF01895">
    <property type="entry name" value="PhoU"/>
    <property type="match status" value="2"/>
</dbReference>
<dbReference type="GO" id="GO:0030643">
    <property type="term" value="P:intracellular phosphate ion homeostasis"/>
    <property type="evidence" value="ECO:0007669"/>
    <property type="project" value="InterPro"/>
</dbReference>
<dbReference type="EMBL" id="WJKJ01000089">
    <property type="protein sequence ID" value="MBD3364134.1"/>
    <property type="molecule type" value="Genomic_DNA"/>
</dbReference>
<proteinExistence type="inferred from homology"/>
<accession>A0A9D5K8M7</accession>
<evidence type="ECO:0000256" key="7">
    <source>
        <dbReference type="PIRNR" id="PIRNR003107"/>
    </source>
</evidence>
<dbReference type="GO" id="GO:0045936">
    <property type="term" value="P:negative regulation of phosphate metabolic process"/>
    <property type="evidence" value="ECO:0007669"/>
    <property type="project" value="InterPro"/>
</dbReference>
<dbReference type="InterPro" id="IPR026022">
    <property type="entry name" value="PhoU_dom"/>
</dbReference>
<dbReference type="PANTHER" id="PTHR42930">
    <property type="entry name" value="PHOSPHATE-SPECIFIC TRANSPORT SYSTEM ACCESSORY PROTEIN PHOU"/>
    <property type="match status" value="1"/>
</dbReference>
<keyword evidence="4 7" id="KW-0813">Transport</keyword>
<dbReference type="FunFam" id="1.20.58.220:FF:000004">
    <property type="entry name" value="Phosphate-specific transport system accessory protein PhoU"/>
    <property type="match status" value="1"/>
</dbReference>
<dbReference type="InterPro" id="IPR038078">
    <property type="entry name" value="PhoU-like_sf"/>
</dbReference>